<evidence type="ECO:0000259" key="1">
    <source>
        <dbReference type="SMART" id="SM00507"/>
    </source>
</evidence>
<dbReference type="PANTHER" id="PTHR33877">
    <property type="entry name" value="SLL1193 PROTEIN"/>
    <property type="match status" value="1"/>
</dbReference>
<dbReference type="Proteomes" id="UP000183180">
    <property type="component" value="Unassembled WGS sequence"/>
</dbReference>
<sequence>MAHRPKISMRVRLSVYERDGYRCQYCGLQFEPCPSPKNAPWTADDPYIMLELDHVIPRAIGGSDDIDNLRAACSPCNRRKATYVRDEQWAERIQKATAVLQGTVPSRECAEKAISELVGRKFTFAEIDMEVKLSA</sequence>
<dbReference type="InterPro" id="IPR052892">
    <property type="entry name" value="NA-targeting_endonuclease"/>
</dbReference>
<keyword evidence="2" id="KW-0255">Endonuclease</keyword>
<dbReference type="CDD" id="cd00085">
    <property type="entry name" value="HNHc"/>
    <property type="match status" value="1"/>
</dbReference>
<dbReference type="GO" id="GO:0004519">
    <property type="term" value="F:endonuclease activity"/>
    <property type="evidence" value="ECO:0007669"/>
    <property type="project" value="UniProtKB-KW"/>
</dbReference>
<evidence type="ECO:0000313" key="2">
    <source>
        <dbReference type="EMBL" id="SDU64891.1"/>
    </source>
</evidence>
<dbReference type="Gene3D" id="1.10.30.50">
    <property type="match status" value="1"/>
</dbReference>
<dbReference type="SMART" id="SM00507">
    <property type="entry name" value="HNHc"/>
    <property type="match status" value="1"/>
</dbReference>
<feature type="domain" description="HNH nuclease" evidence="1">
    <location>
        <begin position="10"/>
        <end position="78"/>
    </location>
</feature>
<dbReference type="GO" id="GO:0003676">
    <property type="term" value="F:nucleic acid binding"/>
    <property type="evidence" value="ECO:0007669"/>
    <property type="project" value="InterPro"/>
</dbReference>
<dbReference type="STRING" id="158898.SAMN04488548_1342961"/>
<evidence type="ECO:0000313" key="3">
    <source>
        <dbReference type="Proteomes" id="UP000183180"/>
    </source>
</evidence>
<reference evidence="2 3" key="1">
    <citation type="submission" date="2016-10" db="EMBL/GenBank/DDBJ databases">
        <authorList>
            <person name="de Groot N.N."/>
        </authorList>
    </citation>
    <scope>NUCLEOTIDE SEQUENCE [LARGE SCALE GENOMIC DNA]</scope>
    <source>
        <strain evidence="2 3">DSM 44215</strain>
    </source>
</reference>
<accession>A0A1H2K8X1</accession>
<dbReference type="AlphaFoldDB" id="A0A1H2K8X1"/>
<dbReference type="InterPro" id="IPR002711">
    <property type="entry name" value="HNH"/>
</dbReference>
<keyword evidence="2" id="KW-0540">Nuclease</keyword>
<keyword evidence="2" id="KW-0378">Hydrolase</keyword>
<dbReference type="RefSeq" id="WP_208863652.1">
    <property type="nucleotide sequence ID" value="NZ_FNLM01000034.1"/>
</dbReference>
<proteinExistence type="predicted"/>
<dbReference type="GO" id="GO:0008270">
    <property type="term" value="F:zinc ion binding"/>
    <property type="evidence" value="ECO:0007669"/>
    <property type="project" value="InterPro"/>
</dbReference>
<protein>
    <submittedName>
        <fullName evidence="2">HNH endonuclease</fullName>
    </submittedName>
</protein>
<dbReference type="PANTHER" id="PTHR33877:SF2">
    <property type="entry name" value="OS07G0170200 PROTEIN"/>
    <property type="match status" value="1"/>
</dbReference>
<name>A0A1H2K8X1_9ACTN</name>
<dbReference type="EMBL" id="FNLM01000034">
    <property type="protein sequence ID" value="SDU64891.1"/>
    <property type="molecule type" value="Genomic_DNA"/>
</dbReference>
<dbReference type="Pfam" id="PF01844">
    <property type="entry name" value="HNH"/>
    <property type="match status" value="1"/>
</dbReference>
<gene>
    <name evidence="2" type="ORF">SAMN04488548_1342961</name>
</gene>
<dbReference type="InterPro" id="IPR003615">
    <property type="entry name" value="HNH_nuc"/>
</dbReference>
<organism evidence="2 3">
    <name type="scientific">Gordonia westfalica</name>
    <dbReference type="NCBI Taxonomy" id="158898"/>
    <lineage>
        <taxon>Bacteria</taxon>
        <taxon>Bacillati</taxon>
        <taxon>Actinomycetota</taxon>
        <taxon>Actinomycetes</taxon>
        <taxon>Mycobacteriales</taxon>
        <taxon>Gordoniaceae</taxon>
        <taxon>Gordonia</taxon>
    </lineage>
</organism>